<name>A0ABP1RGT0_9HEXA</name>
<dbReference type="Proteomes" id="UP001642540">
    <property type="component" value="Unassembled WGS sequence"/>
</dbReference>
<reference evidence="2 3" key="1">
    <citation type="submission" date="2024-08" db="EMBL/GenBank/DDBJ databases">
        <authorList>
            <person name="Cucini C."/>
            <person name="Frati F."/>
        </authorList>
    </citation>
    <scope>NUCLEOTIDE SEQUENCE [LARGE SCALE GENOMIC DNA]</scope>
</reference>
<keyword evidence="1" id="KW-0472">Membrane</keyword>
<dbReference type="EMBL" id="CAXLJM020000072">
    <property type="protein sequence ID" value="CAL8127883.1"/>
    <property type="molecule type" value="Genomic_DNA"/>
</dbReference>
<proteinExistence type="predicted"/>
<evidence type="ECO:0000256" key="1">
    <source>
        <dbReference type="SAM" id="Phobius"/>
    </source>
</evidence>
<comment type="caution">
    <text evidence="2">The sequence shown here is derived from an EMBL/GenBank/DDBJ whole genome shotgun (WGS) entry which is preliminary data.</text>
</comment>
<keyword evidence="1" id="KW-0812">Transmembrane</keyword>
<evidence type="ECO:0000313" key="2">
    <source>
        <dbReference type="EMBL" id="CAL8127883.1"/>
    </source>
</evidence>
<sequence length="161" mass="18560">MTRFILPYMFFAYAFIGTIVAVTRDIWVNHDDMDMGNAHSVFKRNIRYHANAPVYHDPRYNTIQPYHYRPATHNTLPYYYNPNTNHTLTYVYNPSTKTTHPYSYNPTTNATTPYIHNPTPNGTGPYVYDPATNATYSAPPAYSSVMFGNYTIYNATGQIFI</sequence>
<feature type="transmembrane region" description="Helical" evidence="1">
    <location>
        <begin position="6"/>
        <end position="27"/>
    </location>
</feature>
<gene>
    <name evidence="2" type="ORF">ODALV1_LOCUS21999</name>
</gene>
<accession>A0ABP1RGT0</accession>
<evidence type="ECO:0000313" key="3">
    <source>
        <dbReference type="Proteomes" id="UP001642540"/>
    </source>
</evidence>
<keyword evidence="1" id="KW-1133">Transmembrane helix</keyword>
<protein>
    <submittedName>
        <fullName evidence="2">Uncharacterized protein</fullName>
    </submittedName>
</protein>
<organism evidence="2 3">
    <name type="scientific">Orchesella dallaii</name>
    <dbReference type="NCBI Taxonomy" id="48710"/>
    <lineage>
        <taxon>Eukaryota</taxon>
        <taxon>Metazoa</taxon>
        <taxon>Ecdysozoa</taxon>
        <taxon>Arthropoda</taxon>
        <taxon>Hexapoda</taxon>
        <taxon>Collembola</taxon>
        <taxon>Entomobryomorpha</taxon>
        <taxon>Entomobryoidea</taxon>
        <taxon>Orchesellidae</taxon>
        <taxon>Orchesellinae</taxon>
        <taxon>Orchesella</taxon>
    </lineage>
</organism>
<keyword evidence="3" id="KW-1185">Reference proteome</keyword>